<dbReference type="EMBL" id="QPKB01000002">
    <property type="protein sequence ID" value="RWR75341.1"/>
    <property type="molecule type" value="Genomic_DNA"/>
</dbReference>
<dbReference type="AlphaFoldDB" id="A0A3S3PXG9"/>
<evidence type="ECO:0000256" key="4">
    <source>
        <dbReference type="ARBA" id="ARBA00022679"/>
    </source>
</evidence>
<dbReference type="PROSITE" id="PS00375">
    <property type="entry name" value="UDPGT"/>
    <property type="match status" value="1"/>
</dbReference>
<evidence type="ECO:0000256" key="5">
    <source>
        <dbReference type="ARBA" id="ARBA00023265"/>
    </source>
</evidence>
<dbReference type="CDD" id="cd03784">
    <property type="entry name" value="GT1_Gtf-like"/>
    <property type="match status" value="1"/>
</dbReference>
<dbReference type="PRINTS" id="PR00837">
    <property type="entry name" value="V5TPXLIKE"/>
</dbReference>
<dbReference type="GO" id="GO:0005576">
    <property type="term" value="C:extracellular region"/>
    <property type="evidence" value="ECO:0007669"/>
    <property type="project" value="InterPro"/>
</dbReference>
<dbReference type="SUPFAM" id="SSF53756">
    <property type="entry name" value="UDP-Glycosyltransferase/glycogen phosphorylase"/>
    <property type="match status" value="1"/>
</dbReference>
<dbReference type="PANTHER" id="PTHR11926:SF1494">
    <property type="entry name" value="FLAVONOL 3-O-GLUCOSYLTRANSFERASE UGT76E12-RELATED"/>
    <property type="match status" value="1"/>
</dbReference>
<dbReference type="CDD" id="cd05381">
    <property type="entry name" value="CAP_PR-1"/>
    <property type="match status" value="1"/>
</dbReference>
<feature type="domain" description="SCP" evidence="8">
    <location>
        <begin position="416"/>
        <end position="552"/>
    </location>
</feature>
<evidence type="ECO:0000313" key="9">
    <source>
        <dbReference type="EMBL" id="RWR75341.1"/>
    </source>
</evidence>
<accession>A0A3S3PXG9</accession>
<sequence length="556" mass="61626">MSLSNKAHVAFLAFPFGSHAATLLPLAHKLAVWAPDVAFSFFTTSKSNGSLSSWPTISNLRFYDLADGLPEGHVSRGNVEDEIEFFLQAAPGDFREALKRVDEKVSCVVSDAFLWFAGHVAEEMGVPWVSLWPSSACSLTAHVNTDLIRQMIGTQPNVVSASLDKVLDFIPGYSMFRVRDLPEGVVFGPLDSLFFKSLHRMGQELPRATAIVFNTIEEIESTQVLDHLRTCLNRCLPVGPLTLLAPTRLESESDPHSCLAWLESQAHATVAYVGFGTVMAPPPSELAALAEGLEASGVHFLWSLKDRHRESLPAGFLDRTKERGLVVPWAPQPRALGHMAVGAFLSHGGWNSVLESITEGVPMMCRPFFGDHRIAAQFSSNLGIAIVVNGGVLTREAPDNETVYRVSKSLCWGCIGESIQFLFAHNMVRASHWELPLAWDFELEKYARWWAGQRKGDCKLEHSFPEDDFKLGENVFWGSGSGWTPTDAVKAWADEVKYYTYATNTCQEDQMCGHYTQIVWSSTRRMGCARVVCDDGDTFMTCNYDPPGNYIGEKPY</sequence>
<dbReference type="InterPro" id="IPR014044">
    <property type="entry name" value="CAP_dom"/>
</dbReference>
<dbReference type="PROSITE" id="PS01009">
    <property type="entry name" value="CRISP_1"/>
    <property type="match status" value="1"/>
</dbReference>
<name>A0A3S3PXG9_9MAGN</name>
<keyword evidence="5" id="KW-0568">Pathogenesis-related protein</keyword>
<dbReference type="InterPro" id="IPR018244">
    <property type="entry name" value="Allrgn_V5/Tpx1_CS"/>
</dbReference>
<dbReference type="PANTHER" id="PTHR11926">
    <property type="entry name" value="GLUCOSYL/GLUCURONOSYL TRANSFERASES"/>
    <property type="match status" value="1"/>
</dbReference>
<organism evidence="9 10">
    <name type="scientific">Cinnamomum micranthum f. kanehirae</name>
    <dbReference type="NCBI Taxonomy" id="337451"/>
    <lineage>
        <taxon>Eukaryota</taxon>
        <taxon>Viridiplantae</taxon>
        <taxon>Streptophyta</taxon>
        <taxon>Embryophyta</taxon>
        <taxon>Tracheophyta</taxon>
        <taxon>Spermatophyta</taxon>
        <taxon>Magnoliopsida</taxon>
        <taxon>Magnoliidae</taxon>
        <taxon>Laurales</taxon>
        <taxon>Lauraceae</taxon>
        <taxon>Cinnamomum</taxon>
    </lineage>
</organism>
<dbReference type="Pfam" id="PF00201">
    <property type="entry name" value="UDPGT"/>
    <property type="match status" value="1"/>
</dbReference>
<dbReference type="PRINTS" id="PR00838">
    <property type="entry name" value="V5ALLERGEN"/>
</dbReference>
<comment type="function">
    <text evidence="1">Probably involved in the defense reaction of plants against pathogens.</text>
</comment>
<comment type="similarity">
    <text evidence="2 6">Belongs to the UDP-glycosyltransferase family.</text>
</comment>
<keyword evidence="4 6" id="KW-0808">Transferase</keyword>
<evidence type="ECO:0000259" key="8">
    <source>
        <dbReference type="SMART" id="SM00198"/>
    </source>
</evidence>
<comment type="caution">
    <text evidence="9">The sequence shown here is derived from an EMBL/GenBank/DDBJ whole genome shotgun (WGS) entry which is preliminary data.</text>
</comment>
<dbReference type="PROSITE" id="PS01010">
    <property type="entry name" value="CRISP_2"/>
    <property type="match status" value="1"/>
</dbReference>
<dbReference type="Pfam" id="PF00188">
    <property type="entry name" value="CAP"/>
    <property type="match status" value="1"/>
</dbReference>
<evidence type="ECO:0000313" key="10">
    <source>
        <dbReference type="Proteomes" id="UP000283530"/>
    </source>
</evidence>
<dbReference type="SUPFAM" id="SSF55797">
    <property type="entry name" value="PR-1-like"/>
    <property type="match status" value="1"/>
</dbReference>
<dbReference type="Gene3D" id="3.40.33.10">
    <property type="entry name" value="CAP"/>
    <property type="match status" value="1"/>
</dbReference>
<proteinExistence type="inferred from homology"/>
<reference evidence="9 10" key="1">
    <citation type="journal article" date="2019" name="Nat. Plants">
        <title>Stout camphor tree genome fills gaps in understanding of flowering plant genome evolution.</title>
        <authorList>
            <person name="Chaw S.M."/>
            <person name="Liu Y.C."/>
            <person name="Wu Y.W."/>
            <person name="Wang H.Y."/>
            <person name="Lin C.I."/>
            <person name="Wu C.S."/>
            <person name="Ke H.M."/>
            <person name="Chang L.Y."/>
            <person name="Hsu C.Y."/>
            <person name="Yang H.T."/>
            <person name="Sudianto E."/>
            <person name="Hsu M.H."/>
            <person name="Wu K.P."/>
            <person name="Wang L.N."/>
            <person name="Leebens-Mack J.H."/>
            <person name="Tsai I.J."/>
        </authorList>
    </citation>
    <scope>NUCLEOTIDE SEQUENCE [LARGE SCALE GENOMIC DNA]</scope>
    <source>
        <strain evidence="10">cv. Chaw 1501</strain>
        <tissue evidence="9">Young leaves</tissue>
    </source>
</reference>
<keyword evidence="5" id="KW-0611">Plant defense</keyword>
<dbReference type="GO" id="GO:0080044">
    <property type="term" value="F:quercetin 7-O-glucosyltransferase activity"/>
    <property type="evidence" value="ECO:0007669"/>
    <property type="project" value="TreeGrafter"/>
</dbReference>
<protein>
    <recommendedName>
        <fullName evidence="7">Glycosyltransferase</fullName>
        <ecNumber evidence="7">2.4.1.-</ecNumber>
    </recommendedName>
</protein>
<evidence type="ECO:0000256" key="6">
    <source>
        <dbReference type="RuleBase" id="RU003718"/>
    </source>
</evidence>
<evidence type="ECO:0000256" key="1">
    <source>
        <dbReference type="ARBA" id="ARBA00003143"/>
    </source>
</evidence>
<dbReference type="Proteomes" id="UP000283530">
    <property type="component" value="Unassembled WGS sequence"/>
</dbReference>
<dbReference type="InterPro" id="IPR035940">
    <property type="entry name" value="CAP_sf"/>
</dbReference>
<dbReference type="STRING" id="337451.A0A3S3PXG9"/>
<dbReference type="FunFam" id="3.40.33.10:FF:000004">
    <property type="entry name" value="CAP, cysteine-rich secretory protein, antigen 5"/>
    <property type="match status" value="1"/>
</dbReference>
<evidence type="ECO:0000256" key="3">
    <source>
        <dbReference type="ARBA" id="ARBA00022676"/>
    </source>
</evidence>
<evidence type="ECO:0000256" key="7">
    <source>
        <dbReference type="RuleBase" id="RU362057"/>
    </source>
</evidence>
<dbReference type="InterPro" id="IPR035595">
    <property type="entry name" value="UDP_glycos_trans_CS"/>
</dbReference>
<dbReference type="OrthoDB" id="337038at2759"/>
<dbReference type="InterPro" id="IPR002213">
    <property type="entry name" value="UDP_glucos_trans"/>
</dbReference>
<dbReference type="EC" id="2.4.1.-" evidence="7"/>
<evidence type="ECO:0000256" key="2">
    <source>
        <dbReference type="ARBA" id="ARBA00009995"/>
    </source>
</evidence>
<gene>
    <name evidence="9" type="ORF">CKAN_00371700</name>
</gene>
<dbReference type="InterPro" id="IPR001283">
    <property type="entry name" value="CRISP-related"/>
</dbReference>
<dbReference type="GO" id="GO:0080043">
    <property type="term" value="F:quercetin 3-O-glucosyltransferase activity"/>
    <property type="evidence" value="ECO:0007669"/>
    <property type="project" value="TreeGrafter"/>
</dbReference>
<dbReference type="Gene3D" id="3.40.50.2000">
    <property type="entry name" value="Glycogen Phosphorylase B"/>
    <property type="match status" value="2"/>
</dbReference>
<dbReference type="SMART" id="SM00198">
    <property type="entry name" value="SCP"/>
    <property type="match status" value="1"/>
</dbReference>
<keyword evidence="3 6" id="KW-0328">Glycosyltransferase</keyword>
<keyword evidence="10" id="KW-1185">Reference proteome</keyword>
<dbReference type="InterPro" id="IPR002413">
    <property type="entry name" value="V5_allergen-like"/>
</dbReference>